<sequence length="113" mass="12882">MNMEMSKLPSPPSSFTDVEVLKVKRIKKKNGKYENPPVLFAVSPQKKRKTIKTATQSSPKDTEPSKVVVRAEEDVENPEPTSTEMQQQQEDDNDVVLPILKREVVEERIETDD</sequence>
<dbReference type="AlphaFoldDB" id="A0A1D2M6P2"/>
<evidence type="ECO:0000313" key="3">
    <source>
        <dbReference type="Proteomes" id="UP000094527"/>
    </source>
</evidence>
<organism evidence="2 3">
    <name type="scientific">Orchesella cincta</name>
    <name type="common">Springtail</name>
    <name type="synonym">Podura cincta</name>
    <dbReference type="NCBI Taxonomy" id="48709"/>
    <lineage>
        <taxon>Eukaryota</taxon>
        <taxon>Metazoa</taxon>
        <taxon>Ecdysozoa</taxon>
        <taxon>Arthropoda</taxon>
        <taxon>Hexapoda</taxon>
        <taxon>Collembola</taxon>
        <taxon>Entomobryomorpha</taxon>
        <taxon>Entomobryoidea</taxon>
        <taxon>Orchesellidae</taxon>
        <taxon>Orchesellinae</taxon>
        <taxon>Orchesella</taxon>
    </lineage>
</organism>
<evidence type="ECO:0000313" key="2">
    <source>
        <dbReference type="EMBL" id="ODM88638.1"/>
    </source>
</evidence>
<feature type="compositionally biased region" description="Polar residues" evidence="1">
    <location>
        <begin position="79"/>
        <end position="88"/>
    </location>
</feature>
<gene>
    <name evidence="2" type="ORF">Ocin01_18044</name>
</gene>
<evidence type="ECO:0000256" key="1">
    <source>
        <dbReference type="SAM" id="MobiDB-lite"/>
    </source>
</evidence>
<feature type="compositionally biased region" description="Basic and acidic residues" evidence="1">
    <location>
        <begin position="60"/>
        <end position="72"/>
    </location>
</feature>
<protein>
    <submittedName>
        <fullName evidence="2">Uncharacterized protein</fullName>
    </submittedName>
</protein>
<feature type="region of interest" description="Disordered" evidence="1">
    <location>
        <begin position="44"/>
        <end position="93"/>
    </location>
</feature>
<name>A0A1D2M6P2_ORCCI</name>
<reference evidence="2 3" key="1">
    <citation type="journal article" date="2016" name="Genome Biol. Evol.">
        <title>Gene Family Evolution Reflects Adaptation to Soil Environmental Stressors in the Genome of the Collembolan Orchesella cincta.</title>
        <authorList>
            <person name="Faddeeva-Vakhrusheva A."/>
            <person name="Derks M.F."/>
            <person name="Anvar S.Y."/>
            <person name="Agamennone V."/>
            <person name="Suring W."/>
            <person name="Smit S."/>
            <person name="van Straalen N.M."/>
            <person name="Roelofs D."/>
        </authorList>
    </citation>
    <scope>NUCLEOTIDE SEQUENCE [LARGE SCALE GENOMIC DNA]</scope>
    <source>
        <tissue evidence="2">Mixed pool</tissue>
    </source>
</reference>
<comment type="caution">
    <text evidence="2">The sequence shown here is derived from an EMBL/GenBank/DDBJ whole genome shotgun (WGS) entry which is preliminary data.</text>
</comment>
<proteinExistence type="predicted"/>
<accession>A0A1D2M6P2</accession>
<dbReference type="Proteomes" id="UP000094527">
    <property type="component" value="Unassembled WGS sequence"/>
</dbReference>
<keyword evidence="3" id="KW-1185">Reference proteome</keyword>
<dbReference type="EMBL" id="LJIJ01003352">
    <property type="protein sequence ID" value="ODM88638.1"/>
    <property type="molecule type" value="Genomic_DNA"/>
</dbReference>